<comment type="caution">
    <text evidence="8">The sequence shown here is derived from an EMBL/GenBank/DDBJ whole genome shotgun (WGS) entry which is preliminary data.</text>
</comment>
<name>A0A9N9CH39_9GLOM</name>
<dbReference type="InterPro" id="IPR016024">
    <property type="entry name" value="ARM-type_fold"/>
</dbReference>
<evidence type="ECO:0000256" key="2">
    <source>
        <dbReference type="ARBA" id="ARBA00006613"/>
    </source>
</evidence>
<dbReference type="AlphaFoldDB" id="A0A9N9CH39"/>
<dbReference type="OrthoDB" id="10254310at2759"/>
<dbReference type="InterPro" id="IPR016342">
    <property type="entry name" value="AP_complex_bsu_1_2_4"/>
</dbReference>
<dbReference type="PANTHER" id="PTHR11134">
    <property type="entry name" value="ADAPTOR COMPLEX SUBUNIT BETA FAMILY MEMBER"/>
    <property type="match status" value="1"/>
</dbReference>
<keyword evidence="3" id="KW-0813">Transport</keyword>
<dbReference type="GO" id="GO:0012505">
    <property type="term" value="C:endomembrane system"/>
    <property type="evidence" value="ECO:0007669"/>
    <property type="project" value="UniProtKB-SubCell"/>
</dbReference>
<organism evidence="8 9">
    <name type="scientific">Acaulospora morrowiae</name>
    <dbReference type="NCBI Taxonomy" id="94023"/>
    <lineage>
        <taxon>Eukaryota</taxon>
        <taxon>Fungi</taxon>
        <taxon>Fungi incertae sedis</taxon>
        <taxon>Mucoromycota</taxon>
        <taxon>Glomeromycotina</taxon>
        <taxon>Glomeromycetes</taxon>
        <taxon>Diversisporales</taxon>
        <taxon>Acaulosporaceae</taxon>
        <taxon>Acaulospora</taxon>
    </lineage>
</organism>
<gene>
    <name evidence="8" type="ORF">AMORRO_LOCUS7736</name>
</gene>
<evidence type="ECO:0000256" key="5">
    <source>
        <dbReference type="ARBA" id="ARBA00023136"/>
    </source>
</evidence>
<dbReference type="GO" id="GO:0030131">
    <property type="term" value="C:clathrin adaptor complex"/>
    <property type="evidence" value="ECO:0007669"/>
    <property type="project" value="InterPro"/>
</dbReference>
<dbReference type="GO" id="GO:0030276">
    <property type="term" value="F:clathrin binding"/>
    <property type="evidence" value="ECO:0007669"/>
    <property type="project" value="InterPro"/>
</dbReference>
<dbReference type="PIRSF" id="PIRSF002291">
    <property type="entry name" value="AP_complex_beta"/>
    <property type="match status" value="1"/>
</dbReference>
<reference evidence="8" key="1">
    <citation type="submission" date="2021-06" db="EMBL/GenBank/DDBJ databases">
        <authorList>
            <person name="Kallberg Y."/>
            <person name="Tangrot J."/>
            <person name="Rosling A."/>
        </authorList>
    </citation>
    <scope>NUCLEOTIDE SEQUENCE</scope>
    <source>
        <strain evidence="8">CL551</strain>
    </source>
</reference>
<evidence type="ECO:0000256" key="4">
    <source>
        <dbReference type="ARBA" id="ARBA00022927"/>
    </source>
</evidence>
<dbReference type="InterPro" id="IPR011989">
    <property type="entry name" value="ARM-like"/>
</dbReference>
<dbReference type="InterPro" id="IPR002553">
    <property type="entry name" value="Clathrin/coatomer_adapt-like_N"/>
</dbReference>
<dbReference type="SUPFAM" id="SSF48371">
    <property type="entry name" value="ARM repeat"/>
    <property type="match status" value="1"/>
</dbReference>
<evidence type="ECO:0000256" key="1">
    <source>
        <dbReference type="ARBA" id="ARBA00004308"/>
    </source>
</evidence>
<dbReference type="InterPro" id="IPR015151">
    <property type="entry name" value="B-adaptin_app_sub_C"/>
</dbReference>
<keyword evidence="4" id="KW-0653">Protein transport</keyword>
<keyword evidence="5" id="KW-0472">Membrane</keyword>
<accession>A0A9N9CH39</accession>
<feature type="domain" description="Beta-adaptin appendage C-terminal subdomain" evidence="7">
    <location>
        <begin position="638"/>
        <end position="739"/>
    </location>
</feature>
<dbReference type="GO" id="GO:0006886">
    <property type="term" value="P:intracellular protein transport"/>
    <property type="evidence" value="ECO:0007669"/>
    <property type="project" value="InterPro"/>
</dbReference>
<evidence type="ECO:0000313" key="8">
    <source>
        <dbReference type="EMBL" id="CAG8599858.1"/>
    </source>
</evidence>
<dbReference type="Gene3D" id="3.30.310.10">
    <property type="entry name" value="TATA-Binding Protein"/>
    <property type="match status" value="1"/>
</dbReference>
<evidence type="ECO:0000259" key="6">
    <source>
        <dbReference type="Pfam" id="PF01602"/>
    </source>
</evidence>
<feature type="non-terminal residue" evidence="8">
    <location>
        <position position="767"/>
    </location>
</feature>
<comment type="similarity">
    <text evidence="2">Belongs to the adaptor complexes large subunit family.</text>
</comment>
<dbReference type="Proteomes" id="UP000789342">
    <property type="component" value="Unassembled WGS sequence"/>
</dbReference>
<protein>
    <submittedName>
        <fullName evidence="8">12610_t:CDS:1</fullName>
    </submittedName>
</protein>
<dbReference type="EMBL" id="CAJVPV010006066">
    <property type="protein sequence ID" value="CAG8599858.1"/>
    <property type="molecule type" value="Genomic_DNA"/>
</dbReference>
<comment type="subcellular location">
    <subcellularLocation>
        <location evidence="1">Endomembrane system</location>
    </subcellularLocation>
</comment>
<dbReference type="Pfam" id="PF01602">
    <property type="entry name" value="Adaptin_N"/>
    <property type="match status" value="1"/>
</dbReference>
<dbReference type="Pfam" id="PF09066">
    <property type="entry name" value="B2-adapt-app_C"/>
    <property type="match status" value="1"/>
</dbReference>
<dbReference type="GO" id="GO:0016192">
    <property type="term" value="P:vesicle-mediated transport"/>
    <property type="evidence" value="ECO:0007669"/>
    <property type="project" value="InterPro"/>
</dbReference>
<evidence type="ECO:0000259" key="7">
    <source>
        <dbReference type="Pfam" id="PF09066"/>
    </source>
</evidence>
<dbReference type="InterPro" id="IPR012295">
    <property type="entry name" value="TBP_dom_sf"/>
</dbReference>
<dbReference type="InterPro" id="IPR026739">
    <property type="entry name" value="AP_beta"/>
</dbReference>
<proteinExistence type="inferred from homology"/>
<dbReference type="Gene3D" id="1.25.10.10">
    <property type="entry name" value="Leucine-rich Repeat Variant"/>
    <property type="match status" value="1"/>
</dbReference>
<evidence type="ECO:0000313" key="9">
    <source>
        <dbReference type="Proteomes" id="UP000789342"/>
    </source>
</evidence>
<feature type="domain" description="Clathrin/coatomer adaptor adaptin-like N-terminal" evidence="6">
    <location>
        <begin position="39"/>
        <end position="540"/>
    </location>
</feature>
<keyword evidence="9" id="KW-1185">Reference proteome</keyword>
<evidence type="ECO:0000256" key="3">
    <source>
        <dbReference type="ARBA" id="ARBA00022448"/>
    </source>
</evidence>
<sequence>MTVGKISFLLPQNREVAELGLRLKEASDNVSTNHIGLQVSAKRPIIKKVLEAMASGIDVSPLFGDVVKAASTKDLVQKKLAYMYIATQAERNADLVILAINTFQKDLQDENPFVRGLALRTLCSMRLSDYVNYMLESLSHALGDSSPYVRKTALISVIRVFHLSPKHVMDASLIDQIYNTLRDRDSEVVANGIAALNEMLHFQGGMTMNKKVAHYLLQRFREFNEWHRCLVLNILCVYKPESEEEIFDIMNLLDDNLRHHNSGVQLATVKLFIQLTLDVPEVHEALYERIKEPLLTLLSSSIPEITYSCLEHLYLLIHSHKLLQDDYRKFYRRTKEPSYVTMKKLDLLQKTVMETSAKEIVDEISGYILGDDAGVTKKSIQTIAKISLQIKSVLNYSLDIFIKLLETGIDIVVSVIITVIEDLLTESPGKFDEFFSVLPSVWSSIDLKSPAGPAFLNLLTTIGSSLPESPYILESLIDNINNYPSTLFRVQLLNSTVALFLKRPAECQGMLTRLFKNTMGSTERFEVRERAKFLFRLLKHDIDTVKKICAYEPRETLKTQDEDGSSYQVLPLHEFNTLSIIHGKPQGRFIVENVELDIQVKEGATLSNDSPDFDKILTDLSSESLINVSEVNNHTLSSTISMEAKTFKSCWDKFTIRVQKEVSIIELSTLLTTSTITLDSIECILEENNIMTMASGDANGVMKFFLYAQDSNSQELSLCELKINRSAQASICIKSGHLTQNVSPVSIEGGNESVKKNTTSQFSNFLS</sequence>